<dbReference type="InterPro" id="IPR005483">
    <property type="entry name" value="CPSase_dom"/>
</dbReference>
<feature type="domain" description="ATP-grasp" evidence="36">
    <location>
        <begin position="488"/>
        <end position="680"/>
    </location>
</feature>
<evidence type="ECO:0000256" key="10">
    <source>
        <dbReference type="ARBA" id="ARBA00013008"/>
    </source>
</evidence>
<name>A0A177BDR3_9BILA</name>
<dbReference type="InterPro" id="IPR006131">
    <property type="entry name" value="Asp_carbamoyltransf_Asp/Orn-bd"/>
</dbReference>
<dbReference type="InterPro" id="IPR036901">
    <property type="entry name" value="Asp/Orn_carbamoylTrfase_sf"/>
</dbReference>
<comment type="similarity">
    <text evidence="26">In the N-terminal section; belongs to the CarA family.</text>
</comment>
<dbReference type="GO" id="GO:0006526">
    <property type="term" value="P:L-arginine biosynthetic process"/>
    <property type="evidence" value="ECO:0007669"/>
    <property type="project" value="UniProtKB-KW"/>
</dbReference>
<evidence type="ECO:0000259" key="37">
    <source>
        <dbReference type="PROSITE" id="PS51855"/>
    </source>
</evidence>
<keyword evidence="21" id="KW-0665">Pyrimidine biosynthesis</keyword>
<evidence type="ECO:0000256" key="3">
    <source>
        <dbReference type="ARBA" id="ARBA00004852"/>
    </source>
</evidence>
<evidence type="ECO:0000256" key="5">
    <source>
        <dbReference type="ARBA" id="ARBA00005077"/>
    </source>
</evidence>
<dbReference type="NCBIfam" id="NF009475">
    <property type="entry name" value="PRK12838.1"/>
    <property type="match status" value="1"/>
</dbReference>
<dbReference type="Pfam" id="PF02729">
    <property type="entry name" value="OTCace_N"/>
    <property type="match status" value="1"/>
</dbReference>
<dbReference type="Pfam" id="PF02142">
    <property type="entry name" value="MGS"/>
    <property type="match status" value="1"/>
</dbReference>
<keyword evidence="16" id="KW-0677">Repeat</keyword>
<dbReference type="EC" id="6.3.4.16" evidence="28"/>
<dbReference type="EC" id="6.3.5.5" evidence="7"/>
<dbReference type="InterPro" id="IPR002195">
    <property type="entry name" value="Dihydroorotase_CS"/>
</dbReference>
<evidence type="ECO:0000256" key="14">
    <source>
        <dbReference type="ARBA" id="ARBA00022679"/>
    </source>
</evidence>
<evidence type="ECO:0000256" key="22">
    <source>
        <dbReference type="ARBA" id="ARBA00023211"/>
    </source>
</evidence>
<evidence type="ECO:0000313" key="39">
    <source>
        <dbReference type="Proteomes" id="UP000078046"/>
    </source>
</evidence>
<dbReference type="InterPro" id="IPR011059">
    <property type="entry name" value="Metal-dep_hydrolase_composite"/>
</dbReference>
<feature type="domain" description="ATP-grasp" evidence="36">
    <location>
        <begin position="1044"/>
        <end position="1235"/>
    </location>
</feature>
<keyword evidence="39" id="KW-1185">Reference proteome</keyword>
<evidence type="ECO:0000256" key="15">
    <source>
        <dbReference type="ARBA" id="ARBA00022723"/>
    </source>
</evidence>
<dbReference type="PROSITE" id="PS00482">
    <property type="entry name" value="DIHYDROOROTASE_1"/>
    <property type="match status" value="1"/>
</dbReference>
<dbReference type="Pfam" id="PF02787">
    <property type="entry name" value="CPSase_L_D3"/>
    <property type="match status" value="1"/>
</dbReference>
<dbReference type="Pfam" id="PF25596">
    <property type="entry name" value="CPSase_L_D1"/>
    <property type="match status" value="2"/>
</dbReference>
<dbReference type="InterPro" id="IPR036480">
    <property type="entry name" value="CarbP_synth_ssu_N_sf"/>
</dbReference>
<dbReference type="SUPFAM" id="SSF52335">
    <property type="entry name" value="Methylglyoxal synthase-like"/>
    <property type="match status" value="1"/>
</dbReference>
<comment type="pathway">
    <text evidence="4">Pyrimidine metabolism; UMP biosynthesis via de novo pathway; (S)-dihydroorotate from bicarbonate: step 3/3.</text>
</comment>
<dbReference type="Gene3D" id="3.40.50.880">
    <property type="match status" value="1"/>
</dbReference>
<dbReference type="InterPro" id="IPR011607">
    <property type="entry name" value="MGS-like_dom"/>
</dbReference>
<dbReference type="PRINTS" id="PR00099">
    <property type="entry name" value="CPSGATASE"/>
</dbReference>
<dbReference type="PROSITE" id="PS50975">
    <property type="entry name" value="ATP_GRASP"/>
    <property type="match status" value="2"/>
</dbReference>
<dbReference type="SUPFAM" id="SSF52317">
    <property type="entry name" value="Class I glutamine amidotransferase-like"/>
    <property type="match status" value="1"/>
</dbReference>
<dbReference type="NCBIfam" id="NF009455">
    <property type="entry name" value="PRK12815.1"/>
    <property type="match status" value="1"/>
</dbReference>
<comment type="catalytic activity">
    <reaction evidence="32">
        <text>carbamoyl phosphate + L-aspartate = N-carbamoyl-L-aspartate + phosphate + H(+)</text>
        <dbReference type="Rhea" id="RHEA:20013"/>
        <dbReference type="ChEBI" id="CHEBI:15378"/>
        <dbReference type="ChEBI" id="CHEBI:29991"/>
        <dbReference type="ChEBI" id="CHEBI:32814"/>
        <dbReference type="ChEBI" id="CHEBI:43474"/>
        <dbReference type="ChEBI" id="CHEBI:58228"/>
        <dbReference type="EC" id="2.1.3.2"/>
    </reaction>
</comment>
<dbReference type="InterPro" id="IPR011761">
    <property type="entry name" value="ATP-grasp"/>
</dbReference>
<dbReference type="InterPro" id="IPR029062">
    <property type="entry name" value="Class_I_gatase-like"/>
</dbReference>
<dbReference type="OrthoDB" id="434at2759"/>
<accession>A0A177BDR3</accession>
<dbReference type="PROSITE" id="PS00867">
    <property type="entry name" value="CPSASE_2"/>
    <property type="match status" value="2"/>
</dbReference>
<dbReference type="PROSITE" id="PS00483">
    <property type="entry name" value="DIHYDROOROTASE_2"/>
    <property type="match status" value="1"/>
</dbReference>
<dbReference type="Gene3D" id="3.40.50.20">
    <property type="match status" value="2"/>
</dbReference>
<dbReference type="FunFam" id="3.30.470.20:FF:000026">
    <property type="entry name" value="Carbamoyl-phosphate synthase large chain"/>
    <property type="match status" value="1"/>
</dbReference>
<comment type="pathway">
    <text evidence="2">Pyrimidine metabolism; UMP biosynthesis via de novo pathway; (S)-dihydroorotate from bicarbonate: step 1/3.</text>
</comment>
<comment type="cofactor">
    <cofactor evidence="1">
        <name>Zn(2+)</name>
        <dbReference type="ChEBI" id="CHEBI:29105"/>
    </cofactor>
</comment>
<dbReference type="InterPro" id="IPR006130">
    <property type="entry name" value="Asp/Orn_carbamoylTrfase"/>
</dbReference>
<dbReference type="GO" id="GO:0046872">
    <property type="term" value="F:metal ion binding"/>
    <property type="evidence" value="ECO:0007669"/>
    <property type="project" value="UniProtKB-KW"/>
</dbReference>
<keyword evidence="22" id="KW-0464">Manganese</keyword>
<dbReference type="SMART" id="SM01097">
    <property type="entry name" value="CPSase_sm_chain"/>
    <property type="match status" value="1"/>
</dbReference>
<dbReference type="FunFam" id="3.30.1490.20:FF:000001">
    <property type="entry name" value="Carbamoyl-phosphate synthase large chain"/>
    <property type="match status" value="1"/>
</dbReference>
<dbReference type="NCBIfam" id="TIGR01368">
    <property type="entry name" value="CPSaseIIsmall"/>
    <property type="match status" value="1"/>
</dbReference>
<evidence type="ECO:0000256" key="19">
    <source>
        <dbReference type="ARBA" id="ARBA00022833"/>
    </source>
</evidence>
<keyword evidence="23" id="KW-0511">Multifunctional enzyme</keyword>
<dbReference type="SUPFAM" id="SSF56059">
    <property type="entry name" value="Glutathione synthetase ATP-binding domain-like"/>
    <property type="match status" value="2"/>
</dbReference>
<gene>
    <name evidence="38" type="ORF">A3Q56_00481</name>
</gene>
<comment type="catalytic activity">
    <reaction evidence="30">
        <text>(S)-dihydroorotate + H2O = N-carbamoyl-L-aspartate + H(+)</text>
        <dbReference type="Rhea" id="RHEA:24296"/>
        <dbReference type="ChEBI" id="CHEBI:15377"/>
        <dbReference type="ChEBI" id="CHEBI:15378"/>
        <dbReference type="ChEBI" id="CHEBI:30864"/>
        <dbReference type="ChEBI" id="CHEBI:32814"/>
        <dbReference type="EC" id="3.5.2.3"/>
    </reaction>
</comment>
<dbReference type="GO" id="GO:0005524">
    <property type="term" value="F:ATP binding"/>
    <property type="evidence" value="ECO:0007669"/>
    <property type="project" value="UniProtKB-UniRule"/>
</dbReference>
<evidence type="ECO:0000259" key="36">
    <source>
        <dbReference type="PROSITE" id="PS50975"/>
    </source>
</evidence>
<comment type="pathway">
    <text evidence="5">Amino-acid biosynthesis; L-arginine biosynthesis; carbamoyl phosphate from bicarbonate: step 1/1.</text>
</comment>
<dbReference type="SUPFAM" id="SSF52440">
    <property type="entry name" value="PreATP-grasp domain"/>
    <property type="match status" value="2"/>
</dbReference>
<dbReference type="GO" id="GO:0004070">
    <property type="term" value="F:aspartate carbamoyltransferase activity"/>
    <property type="evidence" value="ECO:0007669"/>
    <property type="project" value="UniProtKB-EC"/>
</dbReference>
<dbReference type="GO" id="GO:0006207">
    <property type="term" value="P:'de novo' pyrimidine nucleobase biosynthetic process"/>
    <property type="evidence" value="ECO:0007669"/>
    <property type="project" value="InterPro"/>
</dbReference>
<evidence type="ECO:0000256" key="4">
    <source>
        <dbReference type="ARBA" id="ARBA00004880"/>
    </source>
</evidence>
<organism evidence="38 39">
    <name type="scientific">Intoshia linei</name>
    <dbReference type="NCBI Taxonomy" id="1819745"/>
    <lineage>
        <taxon>Eukaryota</taxon>
        <taxon>Metazoa</taxon>
        <taxon>Spiralia</taxon>
        <taxon>Lophotrochozoa</taxon>
        <taxon>Mesozoa</taxon>
        <taxon>Orthonectida</taxon>
        <taxon>Rhopaluridae</taxon>
        <taxon>Intoshia</taxon>
    </lineage>
</organism>
<dbReference type="PANTHER" id="PTHR11405:SF5">
    <property type="entry name" value="CAD PROTEIN"/>
    <property type="match status" value="1"/>
</dbReference>
<evidence type="ECO:0000256" key="34">
    <source>
        <dbReference type="ARBA" id="ARBA00074189"/>
    </source>
</evidence>
<dbReference type="Proteomes" id="UP000078046">
    <property type="component" value="Unassembled WGS sequence"/>
</dbReference>
<keyword evidence="19" id="KW-0862">Zinc</keyword>
<evidence type="ECO:0000256" key="25">
    <source>
        <dbReference type="ARBA" id="ARBA00043979"/>
    </source>
</evidence>
<dbReference type="Pfam" id="PF00185">
    <property type="entry name" value="OTCace"/>
    <property type="match status" value="1"/>
</dbReference>
<dbReference type="GO" id="GO:0004087">
    <property type="term" value="F:carbamoyl-phosphate synthase (ammonia) activity"/>
    <property type="evidence" value="ECO:0007669"/>
    <property type="project" value="UniProtKB-EC"/>
</dbReference>
<evidence type="ECO:0000256" key="32">
    <source>
        <dbReference type="ARBA" id="ARBA00048859"/>
    </source>
</evidence>
<dbReference type="FunFam" id="3.30.470.20:FF:000001">
    <property type="entry name" value="Carbamoyl-phosphate synthase large chain"/>
    <property type="match status" value="1"/>
</dbReference>
<dbReference type="EMBL" id="LWCA01000027">
    <property type="protein sequence ID" value="OAF71732.1"/>
    <property type="molecule type" value="Genomic_DNA"/>
</dbReference>
<protein>
    <recommendedName>
        <fullName evidence="34">Carbamoyl phosphate synthase arginine-specific large chain</fullName>
        <ecNumber evidence="10">2.1.3.2</ecNumber>
        <ecNumber evidence="9">3.5.1.2</ecNumber>
        <ecNumber evidence="8">3.5.2.3</ecNumber>
        <ecNumber evidence="28">6.3.4.16</ecNumber>
        <ecNumber evidence="7">6.3.5.5</ecNumber>
    </recommendedName>
</protein>
<dbReference type="SUPFAM" id="SSF53671">
    <property type="entry name" value="Aspartate/ornithine carbamoyltransferase"/>
    <property type="match status" value="1"/>
</dbReference>
<evidence type="ECO:0000256" key="24">
    <source>
        <dbReference type="ARBA" id="ARBA00043968"/>
    </source>
</evidence>
<dbReference type="Pfam" id="PF02786">
    <property type="entry name" value="CPSase_L_D2"/>
    <property type="match status" value="2"/>
</dbReference>
<evidence type="ECO:0000256" key="7">
    <source>
        <dbReference type="ARBA" id="ARBA00012738"/>
    </source>
</evidence>
<keyword evidence="11" id="KW-0055">Arginine biosynthesis</keyword>
<dbReference type="InterPro" id="IPR036914">
    <property type="entry name" value="MGS-like_dom_sf"/>
</dbReference>
<comment type="similarity">
    <text evidence="6">Belongs to the CarB family.</text>
</comment>
<evidence type="ECO:0000256" key="8">
    <source>
        <dbReference type="ARBA" id="ARBA00012860"/>
    </source>
</evidence>
<dbReference type="NCBIfam" id="NF002032">
    <property type="entry name" value="PRK00856.1"/>
    <property type="match status" value="1"/>
</dbReference>
<dbReference type="PRINTS" id="PR00101">
    <property type="entry name" value="ATCASE"/>
</dbReference>
<dbReference type="FunFam" id="3.40.50.20:FF:000002">
    <property type="entry name" value="Carbamoyl-phosphate synthase large chain"/>
    <property type="match status" value="1"/>
</dbReference>
<dbReference type="CDD" id="cd01744">
    <property type="entry name" value="GATase1_CPSase"/>
    <property type="match status" value="1"/>
</dbReference>
<comment type="similarity">
    <text evidence="27">In the 2nd section; belongs to the CarB family.</text>
</comment>
<dbReference type="PRINTS" id="PR00098">
    <property type="entry name" value="CPSASE"/>
</dbReference>
<dbReference type="EC" id="3.5.1.2" evidence="9"/>
<evidence type="ECO:0000256" key="17">
    <source>
        <dbReference type="ARBA" id="ARBA00022741"/>
    </source>
</evidence>
<comment type="caution">
    <text evidence="38">The sequence shown here is derived from an EMBL/GenBank/DDBJ whole genome shotgun (WGS) entry which is preliminary data.</text>
</comment>
<dbReference type="GO" id="GO:0006541">
    <property type="term" value="P:glutamine metabolic process"/>
    <property type="evidence" value="ECO:0007669"/>
    <property type="project" value="InterPro"/>
</dbReference>
<dbReference type="InterPro" id="IPR024403">
    <property type="entry name" value="DHOase_cat"/>
</dbReference>
<dbReference type="Pfam" id="PF12890">
    <property type="entry name" value="DHOase"/>
    <property type="match status" value="1"/>
</dbReference>
<comment type="catalytic activity">
    <reaction evidence="31">
        <text>hydrogencarbonate + L-glutamine + 2 ATP + H2O = carbamoyl phosphate + L-glutamate + 2 ADP + phosphate + 2 H(+)</text>
        <dbReference type="Rhea" id="RHEA:18633"/>
        <dbReference type="ChEBI" id="CHEBI:15377"/>
        <dbReference type="ChEBI" id="CHEBI:15378"/>
        <dbReference type="ChEBI" id="CHEBI:17544"/>
        <dbReference type="ChEBI" id="CHEBI:29985"/>
        <dbReference type="ChEBI" id="CHEBI:30616"/>
        <dbReference type="ChEBI" id="CHEBI:43474"/>
        <dbReference type="ChEBI" id="CHEBI:58228"/>
        <dbReference type="ChEBI" id="CHEBI:58359"/>
        <dbReference type="ChEBI" id="CHEBI:456216"/>
        <dbReference type="EC" id="6.3.5.5"/>
    </reaction>
</comment>
<evidence type="ECO:0000256" key="9">
    <source>
        <dbReference type="ARBA" id="ARBA00012918"/>
    </source>
</evidence>
<evidence type="ECO:0000256" key="31">
    <source>
        <dbReference type="ARBA" id="ARBA00048816"/>
    </source>
</evidence>
<dbReference type="GO" id="GO:0004359">
    <property type="term" value="F:glutaminase activity"/>
    <property type="evidence" value="ECO:0007669"/>
    <property type="project" value="UniProtKB-EC"/>
</dbReference>
<dbReference type="InterPro" id="IPR013815">
    <property type="entry name" value="ATP_grasp_subdomain_1"/>
</dbReference>
<dbReference type="Pfam" id="PF00988">
    <property type="entry name" value="CPSase_sm_chain"/>
    <property type="match status" value="1"/>
</dbReference>
<dbReference type="SUPFAM" id="SSF51556">
    <property type="entry name" value="Metallo-dependent hydrolases"/>
    <property type="match status" value="1"/>
</dbReference>
<dbReference type="InterPro" id="IPR002474">
    <property type="entry name" value="CarbamoylP_synth_ssu_N"/>
</dbReference>
<evidence type="ECO:0000256" key="30">
    <source>
        <dbReference type="ARBA" id="ARBA00048492"/>
    </source>
</evidence>
<keyword evidence="12" id="KW-0436">Ligase</keyword>
<comment type="catalytic activity">
    <reaction evidence="33">
        <text>L-glutamine + H2O = L-glutamate + NH4(+)</text>
        <dbReference type="Rhea" id="RHEA:15889"/>
        <dbReference type="ChEBI" id="CHEBI:15377"/>
        <dbReference type="ChEBI" id="CHEBI:28938"/>
        <dbReference type="ChEBI" id="CHEBI:29985"/>
        <dbReference type="ChEBI" id="CHEBI:58359"/>
        <dbReference type="EC" id="3.5.1.2"/>
    </reaction>
</comment>
<evidence type="ECO:0000256" key="2">
    <source>
        <dbReference type="ARBA" id="ARBA00004812"/>
    </source>
</evidence>
<dbReference type="InterPro" id="IPR006275">
    <property type="entry name" value="CPSase_lsu"/>
</dbReference>
<dbReference type="Gene3D" id="3.30.1490.20">
    <property type="entry name" value="ATP-grasp fold, A domain"/>
    <property type="match status" value="1"/>
</dbReference>
<evidence type="ECO:0000256" key="33">
    <source>
        <dbReference type="ARBA" id="ARBA00049534"/>
    </source>
</evidence>
<evidence type="ECO:0000256" key="13">
    <source>
        <dbReference type="ARBA" id="ARBA00022605"/>
    </source>
</evidence>
<dbReference type="InterPro" id="IPR006132">
    <property type="entry name" value="Asp/Orn_carbamoyltranf_P-bd"/>
</dbReference>
<evidence type="ECO:0000256" key="21">
    <source>
        <dbReference type="ARBA" id="ARBA00022975"/>
    </source>
</evidence>
<keyword evidence="18" id="KW-0378">Hydrolase</keyword>
<keyword evidence="17 35" id="KW-0547">Nucleotide-binding</keyword>
<dbReference type="InterPro" id="IPR006274">
    <property type="entry name" value="CarbamoylP_synth_ssu"/>
</dbReference>
<evidence type="ECO:0000256" key="6">
    <source>
        <dbReference type="ARBA" id="ARBA00009799"/>
    </source>
</evidence>
<dbReference type="InterPro" id="IPR005480">
    <property type="entry name" value="CPSase_lsu_oligo"/>
</dbReference>
<comment type="catalytic activity">
    <reaction evidence="29">
        <text>hydrogencarbonate + NH4(+) + 2 ATP = carbamoyl phosphate + 2 ADP + phosphate + 2 H(+)</text>
        <dbReference type="Rhea" id="RHEA:18029"/>
        <dbReference type="ChEBI" id="CHEBI:15378"/>
        <dbReference type="ChEBI" id="CHEBI:17544"/>
        <dbReference type="ChEBI" id="CHEBI:28938"/>
        <dbReference type="ChEBI" id="CHEBI:30616"/>
        <dbReference type="ChEBI" id="CHEBI:43474"/>
        <dbReference type="ChEBI" id="CHEBI:58228"/>
        <dbReference type="ChEBI" id="CHEBI:456216"/>
        <dbReference type="EC" id="6.3.4.16"/>
    </reaction>
</comment>
<evidence type="ECO:0000256" key="1">
    <source>
        <dbReference type="ARBA" id="ARBA00001947"/>
    </source>
</evidence>
<dbReference type="NCBIfam" id="TIGR01369">
    <property type="entry name" value="CPSaseII_lrg"/>
    <property type="match status" value="1"/>
</dbReference>
<evidence type="ECO:0000256" key="18">
    <source>
        <dbReference type="ARBA" id="ARBA00022801"/>
    </source>
</evidence>
<dbReference type="Gene3D" id="3.50.30.20">
    <property type="entry name" value="Carbamoyl-phosphate synthase small subunit, N-terminal domain"/>
    <property type="match status" value="1"/>
</dbReference>
<evidence type="ECO:0000256" key="29">
    <source>
        <dbReference type="ARBA" id="ARBA00047359"/>
    </source>
</evidence>
<reference evidence="38 39" key="1">
    <citation type="submission" date="2016-04" db="EMBL/GenBank/DDBJ databases">
        <title>The genome of Intoshia linei affirms orthonectids as highly simplified spiralians.</title>
        <authorList>
            <person name="Mikhailov K.V."/>
            <person name="Slusarev G.S."/>
            <person name="Nikitin M.A."/>
            <person name="Logacheva M.D."/>
            <person name="Penin A."/>
            <person name="Aleoshin V."/>
            <person name="Panchin Y.V."/>
        </authorList>
    </citation>
    <scope>NUCLEOTIDE SEQUENCE [LARGE SCALE GENOMIC DNA]</scope>
    <source>
        <strain evidence="38">Intl2013</strain>
        <tissue evidence="38">Whole animal</tissue>
    </source>
</reference>
<dbReference type="GO" id="GO:0005951">
    <property type="term" value="C:carbamoyl-phosphate synthase complex"/>
    <property type="evidence" value="ECO:0007669"/>
    <property type="project" value="TreeGrafter"/>
</dbReference>
<dbReference type="Gene3D" id="3.40.50.1380">
    <property type="entry name" value="Methylglyoxal synthase-like domain"/>
    <property type="match status" value="1"/>
</dbReference>
<dbReference type="PROSITE" id="PS51273">
    <property type="entry name" value="GATASE_TYPE_1"/>
    <property type="match status" value="1"/>
</dbReference>
<dbReference type="InterPro" id="IPR002082">
    <property type="entry name" value="Asp_carbamoyltransf"/>
</dbReference>
<keyword evidence="13" id="KW-0028">Amino-acid biosynthesis</keyword>
<dbReference type="PROSITE" id="PS00866">
    <property type="entry name" value="CPSASE_1"/>
    <property type="match status" value="1"/>
</dbReference>
<dbReference type="Gene3D" id="3.40.50.1370">
    <property type="entry name" value="Aspartate/ornithine carbamoyltransferase"/>
    <property type="match status" value="2"/>
</dbReference>
<dbReference type="Gene3D" id="1.10.1030.10">
    <property type="entry name" value="Carbamoyl-phosphate synthetase, large subunit oligomerisation domain"/>
    <property type="match status" value="1"/>
</dbReference>
<evidence type="ECO:0000313" key="38">
    <source>
        <dbReference type="EMBL" id="OAF71732.1"/>
    </source>
</evidence>
<dbReference type="SMART" id="SM01096">
    <property type="entry name" value="CPSase_L_D3"/>
    <property type="match status" value="1"/>
</dbReference>
<dbReference type="Gene3D" id="3.20.20.140">
    <property type="entry name" value="Metal-dependent hydrolases"/>
    <property type="match status" value="1"/>
</dbReference>
<dbReference type="GO" id="GO:0016597">
    <property type="term" value="F:amino acid binding"/>
    <property type="evidence" value="ECO:0007669"/>
    <property type="project" value="InterPro"/>
</dbReference>
<dbReference type="NCBIfam" id="TIGR00670">
    <property type="entry name" value="asp_carb_tr"/>
    <property type="match status" value="1"/>
</dbReference>
<evidence type="ECO:0000256" key="20">
    <source>
        <dbReference type="ARBA" id="ARBA00022840"/>
    </source>
</evidence>
<dbReference type="PROSITE" id="PS00097">
    <property type="entry name" value="CARBAMOYLTRANSFERASE"/>
    <property type="match status" value="1"/>
</dbReference>
<dbReference type="PRINTS" id="PR00100">
    <property type="entry name" value="AOTCASE"/>
</dbReference>
<keyword evidence="15" id="KW-0479">Metal-binding</keyword>
<evidence type="ECO:0000256" key="16">
    <source>
        <dbReference type="ARBA" id="ARBA00022737"/>
    </source>
</evidence>
<comment type="similarity">
    <text evidence="25">In the C-terminal section; belongs to the aspartate/ornithine carbamoyltransferase superfamily. ATCase family.</text>
</comment>
<dbReference type="InterPro" id="IPR017926">
    <property type="entry name" value="GATASE"/>
</dbReference>
<keyword evidence="14" id="KW-0808">Transferase</keyword>
<dbReference type="SUPFAM" id="SSF48108">
    <property type="entry name" value="Carbamoyl phosphate synthetase, large subunit connection domain"/>
    <property type="match status" value="1"/>
</dbReference>
<dbReference type="PANTHER" id="PTHR11405">
    <property type="entry name" value="CARBAMOYLTRANSFERASE FAMILY MEMBER"/>
    <property type="match status" value="1"/>
</dbReference>
<evidence type="ECO:0000256" key="26">
    <source>
        <dbReference type="ARBA" id="ARBA00043984"/>
    </source>
</evidence>
<dbReference type="GO" id="GO:0004151">
    <property type="term" value="F:dihydroorotase activity"/>
    <property type="evidence" value="ECO:0007669"/>
    <property type="project" value="UniProtKB-EC"/>
</dbReference>
<dbReference type="Pfam" id="PF00117">
    <property type="entry name" value="GATase"/>
    <property type="match status" value="1"/>
</dbReference>
<proteinExistence type="inferred from homology"/>
<dbReference type="InterPro" id="IPR036897">
    <property type="entry name" value="CarbamoylP_synth_lsu_oligo_sf"/>
</dbReference>
<dbReference type="InterPro" id="IPR005479">
    <property type="entry name" value="CPAse_ATP-bd"/>
</dbReference>
<dbReference type="InterPro" id="IPR035686">
    <property type="entry name" value="CPSase_GATase1"/>
</dbReference>
<dbReference type="FunFam" id="3.20.20.140:FF:000036">
    <property type="entry name" value="Carbamoyl-phosphate synthase large chain"/>
    <property type="match status" value="1"/>
</dbReference>
<evidence type="ECO:0000256" key="27">
    <source>
        <dbReference type="ARBA" id="ARBA00043998"/>
    </source>
</evidence>
<evidence type="ECO:0000256" key="12">
    <source>
        <dbReference type="ARBA" id="ARBA00022598"/>
    </source>
</evidence>
<keyword evidence="20 35" id="KW-0067">ATP-binding</keyword>
<dbReference type="SUPFAM" id="SSF51338">
    <property type="entry name" value="Composite domain of metallo-dependent hydrolases"/>
    <property type="match status" value="1"/>
</dbReference>
<dbReference type="SMART" id="SM00851">
    <property type="entry name" value="MGS"/>
    <property type="match status" value="1"/>
</dbReference>
<dbReference type="FunFam" id="3.40.50.20:FF:000001">
    <property type="entry name" value="Carbamoyl-phosphate synthase large chain"/>
    <property type="match status" value="1"/>
</dbReference>
<feature type="domain" description="MGS-like" evidence="37">
    <location>
        <begin position="1305"/>
        <end position="1480"/>
    </location>
</feature>
<comment type="pathway">
    <text evidence="3">Pyrimidine metabolism; UMP biosynthesis via de novo pathway; (S)-dihydroorotate from bicarbonate: step 2/3.</text>
</comment>
<dbReference type="InterPro" id="IPR058047">
    <property type="entry name" value="CPSase_preATP-grasp"/>
</dbReference>
<evidence type="ECO:0000256" key="11">
    <source>
        <dbReference type="ARBA" id="ARBA00022571"/>
    </source>
</evidence>
<sequence>MTYPLIGNYGVPEEDYDENGIVKVFESNKIQVAGVVVAESSESLCHFSAKKTFVDWLASNDVPLLTNVDTRILTKIIRESNNLLAKIVPFGENEFKLDFFDTNSMDLISLVTCKDEKTYNSDANTKILVVDCGIKNNVLRILAKNKKFCIRVVPYNDRKSIRNMDYDGIVISSGPGNPEMCINLIEDVQFIMESSKIVPIFGICLGHQIMALAAGGTTYKMKYGHRGQNQPVILTNTVYCRVSCQNHGYVVDIKSLNKKWAELFINANDFSNEGMYHTEKPYMSVQFHPEHASGPRDTEFIFTIFLDSCDKLKNKEAKNDKINFHYLIQRHYMKENKSEDSNITFSSELNVENPEIIIDNSIKSVLVLGSGGLIIGQAGEFDYSGSQALLALKDLGVYTILINPNIATVQTTSHIANEIYSLPLTMEYIGEVIKEKRPDGILISFGGQTALNCGIQLQECGILEKYYVKILGTQLSSIINSEDRTVFSQKMLDIGENVPTCRTISSFDNAKQIASELGYPVMIRSDYTLGGLGSGFAYNVEELCSQANIALQYSDKIQIVKSLIGWREIEYEVIRDVFGNCVVICNMENFDPVGVHTGESVVVAPSQTITSEEYHTLRETSIKIANYMSIVGECNVQYAMDPNSAKYYVIEMNARLSRSSALASKATGYPIAYIAAVLSLNASLPSIRNKLTLNKTTANFEPSLDYCVVKLPRWDMDKFSRVSYNIGTVMKSVGEVMAIDRSFESAFQKAIRMCDTNILGFDPLYFKLENDQDLQIPSSVRIFYIASAFYCGYTVDKVHLLTNINKWFLEKLLGIINHYKVLEKLGCVENPSLLIKSKLLGFSDRFIARIIKNNEATIQMTRINLNIFPVVRKIDTVAGEWPAPSNYLYLTYCYSVALDLNKSVSDTICDNENDIHDVNFDTDVESILVLGSGVYRIGSSVEFDWCAVSCVNKLRQMKFKTIMINYNPETVSTDYNICDRLYFEEVSFETVCEVYRLENPNGIIISMGGQLPNNIAVDLFRKGLHILGTSVDSIDIAENRFMFSRMLDEIGIKQPQWKELTSIESIKEFATNVGYPVLVRPSYVLSGAAMNVVHCEDDIDNFLHVATKLSPRHPVVISKYFQDAKEIDIDVVALSGKILSYAISEHIEQAGIHSGDASFVTPPQRLNKLTLENIKEITDKIVKKFNICGPFNMQLIAKNNQLYVIECNLRASRSFPFISKVYNNDFVSLATEAIVYPLRHKKEEPKKQNLDNWQRVGIKVPVFSYARLTGSDIFKGVEMNSTGEVATFSDDVHKAYLKSLLAAGIHLPKKNIFVSIGSYKNKIKLINSMKRFKKLGFKLHASFGTADFYIQNNIDMKSIEWPHCPHKTINKSGEIYTNTMDILKLINENNIDFILNIPTRDGSHRASSFLLTPGYKMRQLAIERHIPVFTDVRNIQMLSKSLYMLNNELIPSISSIDMIHSTTVVQLPGLIDIHVHVREPGGTHKEDFTTATASAICGGITTILAMPNTIPSLVDESTLILVETCAKDKAMCDYGLYFGASEKNTNFFTSEASTNVISNLIAMKMYLNDTYSTLKMNNIADWVSHIQNLPQGMPLCVHAEGQTMPAIVLIAHLYKKPIHICHVSTKEQIELIKKLKLDNYNITCEVCPHHLIKPPNCDSSFLSVKPPLNSDEDVVALWENLEYIDCFASDHAPHVKNEKEKMKCPGFPGIETMLPLLLTKVNQSNGKFKLEDIVERMYTNPKKIFNLPDQNDTYIEVDMSEEWTIDAANLQSKCKWTPYQGMHVIGKLKKVVLRKSIVYTNGKLLATQGMGKQIKTLKCTKKTDTYTDTQVNKSVISNLTPISEVVSEIRDAETSLTDDIHNNHLSYSHFLTVKSIEKKTMYDLFNLADKYRLSSFEELKNLPNLNKMILGLIFFESSTRTKNSFASAMLKLGGSVLNYEDGVSSRNKGESYEDTFNTMKCYCDILVVRHPTKGFLSKISKNCNTPIINAGDGIGEHPTQALIDIFTIRHEIGTLNGLIITLMGDLANGRTIHSLIKLLCNHRITLRYVYNDGFGISGELWNYVNKRNIEQKRFRTVEEAIVDCDVLYCTRIQKERFSANETKTRVYYESSDFEMEPKFVVTPTVMYMAKTKMIVMHPLPRCDEIDKRIDNDPRAAYFRQVEYGLYVRMALLVYILASDVQ</sequence>
<evidence type="ECO:0000256" key="23">
    <source>
        <dbReference type="ARBA" id="ARBA00023268"/>
    </source>
</evidence>
<dbReference type="GO" id="GO:0004088">
    <property type="term" value="F:carbamoyl-phosphate synthase (glutamine-hydrolyzing) activity"/>
    <property type="evidence" value="ECO:0007669"/>
    <property type="project" value="UniProtKB-EC"/>
</dbReference>
<dbReference type="Gene3D" id="3.30.470.20">
    <property type="entry name" value="ATP-grasp fold, B domain"/>
    <property type="match status" value="2"/>
</dbReference>
<evidence type="ECO:0000256" key="28">
    <source>
        <dbReference type="ARBA" id="ARBA00044063"/>
    </source>
</evidence>
<dbReference type="EC" id="3.5.2.3" evidence="8"/>
<dbReference type="FunFam" id="3.40.50.1370:FF:000002">
    <property type="entry name" value="Aspartate carbamoyltransferase 2"/>
    <property type="match status" value="1"/>
</dbReference>
<dbReference type="NCBIfam" id="NF003671">
    <property type="entry name" value="PRK05294.1"/>
    <property type="match status" value="1"/>
</dbReference>
<dbReference type="PROSITE" id="PS51855">
    <property type="entry name" value="MGS"/>
    <property type="match status" value="1"/>
</dbReference>
<dbReference type="GO" id="GO:0044205">
    <property type="term" value="P:'de novo' UMP biosynthetic process"/>
    <property type="evidence" value="ECO:0007669"/>
    <property type="project" value="UniProtKB-UniPathway"/>
</dbReference>
<dbReference type="InterPro" id="IPR032466">
    <property type="entry name" value="Metal_Hydrolase"/>
</dbReference>
<dbReference type="UniPathway" id="UPA00070">
    <property type="reaction ID" value="UER00115"/>
</dbReference>
<evidence type="ECO:0000256" key="35">
    <source>
        <dbReference type="PROSITE-ProRule" id="PRU00409"/>
    </source>
</evidence>
<dbReference type="SUPFAM" id="SSF52021">
    <property type="entry name" value="Carbamoyl phosphate synthetase, small subunit N-terminal domain"/>
    <property type="match status" value="1"/>
</dbReference>
<dbReference type="InterPro" id="IPR016185">
    <property type="entry name" value="PreATP-grasp_dom_sf"/>
</dbReference>
<comment type="similarity">
    <text evidence="24">In the 3rd section; belongs to the metallo-dependent hydrolases superfamily. DHOase family. CAD subfamily.</text>
</comment>
<dbReference type="EC" id="2.1.3.2" evidence="10"/>